<dbReference type="InterPro" id="IPR042172">
    <property type="entry name" value="Adenosylhomocyst_ase-like_sf"/>
</dbReference>
<dbReference type="EMBL" id="LT629757">
    <property type="protein sequence ID" value="SDS27470.1"/>
    <property type="molecule type" value="Genomic_DNA"/>
</dbReference>
<dbReference type="InterPro" id="IPR000043">
    <property type="entry name" value="Adenosylhomocysteinase-like"/>
</dbReference>
<dbReference type="GO" id="GO:0033353">
    <property type="term" value="P:S-adenosylmethionine cycle"/>
    <property type="evidence" value="ECO:0007669"/>
    <property type="project" value="TreeGrafter"/>
</dbReference>
<feature type="binding site" evidence="5 6">
    <location>
        <position position="232"/>
    </location>
    <ligand>
        <name>substrate</name>
    </ligand>
</feature>
<dbReference type="PANTHER" id="PTHR23420:SF0">
    <property type="entry name" value="ADENOSYLHOMOCYSTEINASE"/>
    <property type="match status" value="1"/>
</dbReference>
<comment type="function">
    <text evidence="5">May play a key role in the regulation of the intracellular concentration of adenosylhomocysteine.</text>
</comment>
<dbReference type="Gene3D" id="3.40.50.1480">
    <property type="entry name" value="Adenosylhomocysteinase-like"/>
    <property type="match status" value="1"/>
</dbReference>
<dbReference type="InterPro" id="IPR020082">
    <property type="entry name" value="S-Ado-L-homoCys_hydrolase_CS"/>
</dbReference>
<gene>
    <name evidence="5" type="primary">ahcY</name>
    <name evidence="11" type="ORF">SAMN04488570_1516</name>
</gene>
<dbReference type="HAMAP" id="MF_00563">
    <property type="entry name" value="AdoHcyase"/>
    <property type="match status" value="1"/>
</dbReference>
<evidence type="ECO:0000256" key="2">
    <source>
        <dbReference type="ARBA" id="ARBA00022563"/>
    </source>
</evidence>
<feature type="binding site" evidence="5 6">
    <location>
        <position position="53"/>
    </location>
    <ligand>
        <name>substrate</name>
    </ligand>
</feature>
<feature type="binding site" evidence="5 7">
    <location>
        <position position="393"/>
    </location>
    <ligand>
        <name>NAD(+)</name>
        <dbReference type="ChEBI" id="CHEBI:57540"/>
    </ligand>
</feature>
<dbReference type="AlphaFoldDB" id="A0A1H1QVJ0"/>
<dbReference type="STRING" id="642780.SAMN04488570_1516"/>
<comment type="cofactor">
    <cofactor evidence="5 7 8">
        <name>NAD(+)</name>
        <dbReference type="ChEBI" id="CHEBI:57540"/>
    </cofactor>
    <text evidence="5 7 8">Binds 1 NAD(+) per subunit.</text>
</comment>
<feature type="binding site" evidence="5 6">
    <location>
        <position position="236"/>
    </location>
    <ligand>
        <name>substrate</name>
    </ligand>
</feature>
<dbReference type="OrthoDB" id="9802717at2"/>
<evidence type="ECO:0000313" key="11">
    <source>
        <dbReference type="EMBL" id="SDS27470.1"/>
    </source>
</evidence>
<feature type="binding site" evidence="7">
    <location>
        <position position="400"/>
    </location>
    <ligand>
        <name>NAD(+)</name>
        <dbReference type="ChEBI" id="CHEBI:57540"/>
    </ligand>
</feature>
<dbReference type="SUPFAM" id="SSF52283">
    <property type="entry name" value="Formate/glycerate dehydrogenase catalytic domain-like"/>
    <property type="match status" value="1"/>
</dbReference>
<evidence type="ECO:0000256" key="7">
    <source>
        <dbReference type="PIRSR" id="PIRSR001109-2"/>
    </source>
</evidence>
<protein>
    <recommendedName>
        <fullName evidence="5">Adenosylhomocysteinase</fullName>
        <ecNumber evidence="5">3.13.2.1</ecNumber>
    </recommendedName>
    <alternativeName>
        <fullName evidence="5">S-adenosyl-L-homocysteine hydrolase</fullName>
        <shortName evidence="5">AdoHcyase</shortName>
    </alternativeName>
</protein>
<dbReference type="Proteomes" id="UP000198859">
    <property type="component" value="Chromosome I"/>
</dbReference>
<dbReference type="GO" id="GO:0071269">
    <property type="term" value="P:L-homocysteine biosynthetic process"/>
    <property type="evidence" value="ECO:0007669"/>
    <property type="project" value="UniProtKB-UniRule"/>
</dbReference>
<comment type="pathway">
    <text evidence="5 8">Amino-acid biosynthesis; L-homocysteine biosynthesis; L-homocysteine from S-adenosyl-L-homocysteine: step 1/1.</text>
</comment>
<dbReference type="GO" id="GO:0005829">
    <property type="term" value="C:cytosol"/>
    <property type="evidence" value="ECO:0007669"/>
    <property type="project" value="TreeGrafter"/>
</dbReference>
<comment type="subcellular location">
    <subcellularLocation>
        <location evidence="5">Cytoplasm</location>
    </subcellularLocation>
</comment>
<dbReference type="Gene3D" id="3.40.50.720">
    <property type="entry name" value="NAD(P)-binding Rossmann-like Domain"/>
    <property type="match status" value="1"/>
</dbReference>
<dbReference type="EC" id="3.13.2.1" evidence="5"/>
<accession>A0A1H1QVJ0</accession>
<keyword evidence="2 5" id="KW-0554">One-carbon metabolism</keyword>
<keyword evidence="12" id="KW-1185">Reference proteome</keyword>
<feature type="binding site" evidence="5 7">
    <location>
        <position position="289"/>
    </location>
    <ligand>
        <name>NAD(+)</name>
        <dbReference type="ChEBI" id="CHEBI:57540"/>
    </ligand>
</feature>
<organism evidence="11 12">
    <name type="scientific">Nocardioides scoriae</name>
    <dbReference type="NCBI Taxonomy" id="642780"/>
    <lineage>
        <taxon>Bacteria</taxon>
        <taxon>Bacillati</taxon>
        <taxon>Actinomycetota</taxon>
        <taxon>Actinomycetes</taxon>
        <taxon>Propionibacteriales</taxon>
        <taxon>Nocardioidaceae</taxon>
        <taxon>Nocardioides</taxon>
    </lineage>
</organism>
<dbReference type="SMART" id="SM00996">
    <property type="entry name" value="AdoHcyase"/>
    <property type="match status" value="1"/>
</dbReference>
<dbReference type="SMART" id="SM00997">
    <property type="entry name" value="AdoHcyase_NAD"/>
    <property type="match status" value="1"/>
</dbReference>
<feature type="binding site" evidence="5">
    <location>
        <position position="237"/>
    </location>
    <ligand>
        <name>NAD(+)</name>
        <dbReference type="ChEBI" id="CHEBI:57540"/>
    </ligand>
</feature>
<dbReference type="PROSITE" id="PS00739">
    <property type="entry name" value="ADOHCYASE_2"/>
    <property type="match status" value="1"/>
</dbReference>
<dbReference type="PIRSF" id="PIRSF001109">
    <property type="entry name" value="Ad_hcy_hydrolase"/>
    <property type="match status" value="1"/>
</dbReference>
<dbReference type="InterPro" id="IPR036291">
    <property type="entry name" value="NAD(P)-bd_dom_sf"/>
</dbReference>
<dbReference type="RefSeq" id="WP_091727934.1">
    <property type="nucleotide sequence ID" value="NZ_LT629757.1"/>
</dbReference>
<comment type="catalytic activity">
    <reaction evidence="5 8">
        <text>S-adenosyl-L-homocysteine + H2O = L-homocysteine + adenosine</text>
        <dbReference type="Rhea" id="RHEA:21708"/>
        <dbReference type="ChEBI" id="CHEBI:15377"/>
        <dbReference type="ChEBI" id="CHEBI:16335"/>
        <dbReference type="ChEBI" id="CHEBI:57856"/>
        <dbReference type="ChEBI" id="CHEBI:58199"/>
        <dbReference type="EC" id="3.13.2.1"/>
    </reaction>
</comment>
<dbReference type="Pfam" id="PF00670">
    <property type="entry name" value="AdoHcyase_NAD"/>
    <property type="match status" value="1"/>
</dbReference>
<sequence length="479" mass="51841">MDFKVADLTLADYGRTEIELAEHEMPGLMAMRERYGKDKPLAGAKIAGSLHMTIQTAVLIETLVDLGAEVRWASCNIFSTQDHAAAAVVVGRDGTPDAPAGVPVFAWKGESLEEYWWCTQQILDWSSQGADELPNMILDDGGDATLLLHLGVQAEKTGQAPDPATAGSNEQRIIFEVLGAQLAKSTDHWGPIANSVKGVTEETTTGVHRLYEMMRDGKLLFPAINVNDSVTKSKFDNKYGCRHSLIDGINRATDVLIGGKVAVVAGYGDVGKGCAESLRGQGARVIVTEIDPICALQAAMDGYQVDTLENALPHADIIITSTGNKDVVTLEHMRAMKHNAIVGNIGHFDNEIDMAGLEADGVAQRKNVKPQVDLWTFPDGKAIIILSEGRLMNLGNATGHPSFVMSNSFTNQVLAQIEIFTRTEDYPVGVYVLPKHLDEEVARLHLGALGVNLTTLTDDQAAYLGIPAEGPYKSEQYRY</sequence>
<dbReference type="CDD" id="cd00401">
    <property type="entry name" value="SAHH"/>
    <property type="match status" value="1"/>
</dbReference>
<evidence type="ECO:0000256" key="6">
    <source>
        <dbReference type="PIRSR" id="PIRSR001109-1"/>
    </source>
</evidence>
<dbReference type="Pfam" id="PF05221">
    <property type="entry name" value="AdoHcyase"/>
    <property type="match status" value="1"/>
</dbReference>
<feature type="binding site" evidence="5 7">
    <location>
        <begin position="345"/>
        <end position="347"/>
    </location>
    <ligand>
        <name>NAD(+)</name>
        <dbReference type="ChEBI" id="CHEBI:57540"/>
    </ligand>
</feature>
<keyword evidence="3 5" id="KW-0378">Hydrolase</keyword>
<evidence type="ECO:0000313" key="12">
    <source>
        <dbReference type="Proteomes" id="UP000198859"/>
    </source>
</evidence>
<feature type="domain" description="S-adenosyl-L-homocysteine hydrolase NAD binding" evidence="10">
    <location>
        <begin position="237"/>
        <end position="399"/>
    </location>
</feature>
<evidence type="ECO:0000259" key="10">
    <source>
        <dbReference type="SMART" id="SM00997"/>
    </source>
</evidence>
<comment type="similarity">
    <text evidence="1 5 9">Belongs to the adenosylhomocysteinase family.</text>
</comment>
<dbReference type="SUPFAM" id="SSF51735">
    <property type="entry name" value="NAD(P)-binding Rossmann-fold domains"/>
    <property type="match status" value="1"/>
</dbReference>
<evidence type="ECO:0000256" key="1">
    <source>
        <dbReference type="ARBA" id="ARBA00007122"/>
    </source>
</evidence>
<keyword evidence="4 5" id="KW-0520">NAD</keyword>
<feature type="binding site" evidence="5 7">
    <location>
        <begin position="203"/>
        <end position="205"/>
    </location>
    <ligand>
        <name>NAD(+)</name>
        <dbReference type="ChEBI" id="CHEBI:57540"/>
    </ligand>
</feature>
<dbReference type="FunFam" id="3.40.50.720:FF:000004">
    <property type="entry name" value="Adenosylhomocysteinase"/>
    <property type="match status" value="1"/>
</dbReference>
<dbReference type="GO" id="GO:0006730">
    <property type="term" value="P:one-carbon metabolic process"/>
    <property type="evidence" value="ECO:0007669"/>
    <property type="project" value="UniProtKB-UniRule"/>
</dbReference>
<keyword evidence="5" id="KW-0963">Cytoplasm</keyword>
<proteinExistence type="inferred from homology"/>
<evidence type="ECO:0000256" key="8">
    <source>
        <dbReference type="RuleBase" id="RU000548"/>
    </source>
</evidence>
<dbReference type="PANTHER" id="PTHR23420">
    <property type="entry name" value="ADENOSYLHOMOCYSTEINASE"/>
    <property type="match status" value="1"/>
</dbReference>
<reference evidence="12" key="1">
    <citation type="submission" date="2016-10" db="EMBL/GenBank/DDBJ databases">
        <authorList>
            <person name="Varghese N."/>
            <person name="Submissions S."/>
        </authorList>
    </citation>
    <scope>NUCLEOTIDE SEQUENCE [LARGE SCALE GENOMIC DNA]</scope>
    <source>
        <strain evidence="12">DSM 22127</strain>
    </source>
</reference>
<evidence type="ECO:0000256" key="3">
    <source>
        <dbReference type="ARBA" id="ARBA00022801"/>
    </source>
</evidence>
<evidence type="ECO:0000256" key="9">
    <source>
        <dbReference type="RuleBase" id="RU004166"/>
    </source>
</evidence>
<dbReference type="InterPro" id="IPR015878">
    <property type="entry name" value="Ado_hCys_hydrolase_NAD-bd"/>
</dbReference>
<evidence type="ECO:0000256" key="5">
    <source>
        <dbReference type="HAMAP-Rule" id="MF_00563"/>
    </source>
</evidence>
<dbReference type="NCBIfam" id="NF004005">
    <property type="entry name" value="PRK05476.2-3"/>
    <property type="match status" value="1"/>
</dbReference>
<dbReference type="UniPathway" id="UPA00314">
    <property type="reaction ID" value="UER00076"/>
</dbReference>
<dbReference type="PROSITE" id="PS00738">
    <property type="entry name" value="ADOHCYASE_1"/>
    <property type="match status" value="1"/>
</dbReference>
<feature type="binding site" evidence="5 6">
    <location>
        <position position="202"/>
    </location>
    <ligand>
        <name>substrate</name>
    </ligand>
</feature>
<feature type="binding site" evidence="7">
    <location>
        <begin position="268"/>
        <end position="273"/>
    </location>
    <ligand>
        <name>NAD(+)</name>
        <dbReference type="ChEBI" id="CHEBI:57540"/>
    </ligand>
</feature>
<feature type="binding site" evidence="5">
    <location>
        <begin position="266"/>
        <end position="271"/>
    </location>
    <ligand>
        <name>NAD(+)</name>
        <dbReference type="ChEBI" id="CHEBI:57540"/>
    </ligand>
</feature>
<evidence type="ECO:0000256" key="4">
    <source>
        <dbReference type="ARBA" id="ARBA00023027"/>
    </source>
</evidence>
<dbReference type="NCBIfam" id="TIGR00936">
    <property type="entry name" value="ahcY"/>
    <property type="match status" value="1"/>
</dbReference>
<feature type="binding site" evidence="5 6">
    <location>
        <position position="140"/>
    </location>
    <ligand>
        <name>substrate</name>
    </ligand>
</feature>
<dbReference type="GO" id="GO:0004013">
    <property type="term" value="F:adenosylhomocysteinase activity"/>
    <property type="evidence" value="ECO:0007669"/>
    <property type="project" value="UniProtKB-UniRule"/>
</dbReference>
<name>A0A1H1QVJ0_9ACTN</name>
<feature type="binding site" evidence="5">
    <location>
        <position position="324"/>
    </location>
    <ligand>
        <name>NAD(+)</name>
        <dbReference type="ChEBI" id="CHEBI:57540"/>
    </ligand>
</feature>